<gene>
    <name evidence="6" type="ORF">DJ568_04750</name>
</gene>
<dbReference type="PROSITE" id="PS00676">
    <property type="entry name" value="SIGMA54_INTERACT_2"/>
    <property type="match status" value="1"/>
</dbReference>
<dbReference type="Pfam" id="PF09370">
    <property type="entry name" value="PEP_hydrolase"/>
    <property type="match status" value="1"/>
</dbReference>
<keyword evidence="1" id="KW-0547">Nucleotide-binding</keyword>
<dbReference type="PANTHER" id="PTHR32071">
    <property type="entry name" value="TRANSCRIPTIONAL REGULATORY PROTEIN"/>
    <property type="match status" value="1"/>
</dbReference>
<dbReference type="GO" id="GO:0006355">
    <property type="term" value="P:regulation of DNA-templated transcription"/>
    <property type="evidence" value="ECO:0007669"/>
    <property type="project" value="InterPro"/>
</dbReference>
<dbReference type="EMBL" id="QGDC01000002">
    <property type="protein sequence ID" value="RCH56060.1"/>
    <property type="molecule type" value="Genomic_DNA"/>
</dbReference>
<dbReference type="InterPro" id="IPR027417">
    <property type="entry name" value="P-loop_NTPase"/>
</dbReference>
<reference evidence="6 7" key="1">
    <citation type="submission" date="2018-05" db="EMBL/GenBank/DDBJ databases">
        <title>Mucilaginibacter hurinus sp. nov., isolated from briquette warehouse soil.</title>
        <authorList>
            <person name="Choi L."/>
        </authorList>
    </citation>
    <scope>NUCLEOTIDE SEQUENCE [LARGE SCALE GENOMIC DNA]</scope>
    <source>
        <strain evidence="6 7">ZR32</strain>
    </source>
</reference>
<dbReference type="PANTHER" id="PTHR32071:SF81">
    <property type="entry name" value="PROPIONATE CATABOLISM OPERON REGULATORY PROTEIN"/>
    <property type="match status" value="1"/>
</dbReference>
<keyword evidence="3" id="KW-0805">Transcription regulation</keyword>
<dbReference type="Proteomes" id="UP000253209">
    <property type="component" value="Unassembled WGS sequence"/>
</dbReference>
<dbReference type="GO" id="GO:0005524">
    <property type="term" value="F:ATP binding"/>
    <property type="evidence" value="ECO:0007669"/>
    <property type="project" value="UniProtKB-KW"/>
</dbReference>
<sequence length="582" mass="63867">MSLLKNVIKNADRLASPFISVATGSGHTAKSAVESGADMIIALNAGFYRNIGYGTLAAFMPYGNANNQTEEMLKYHILPHVSSTPIVAGVFATDPELPVKKRLERLKALGVEGITNWPAIGFIDGAFRDHLEAEGLGIEAEVAMLQQAGEMGFVTFGFALSAEDACTFAKSNVDALILNVGLTFEMDDAIEKRNQLQLSITKAKEMLTMVHDTGHKPFSLLYGGYVTKPEDFDEFLKQIPLHGYAGGSVFERFPVEQAINAQVKSFKNIPFPNTNANTLPRFGNLVGSSAPMKNLFTLIQKIAPYNVNVCIDGESGTGKELVANQIHLLSPRKSHPFITVNCGAIPDTLVESEFFGYEKGAFTGAAMRRQGKFELANKGTLFLDEIADLSPHAQAALLRVIQQGEIVTLGGQKPTPVDVRILCASNQNLEKLVEEGKFRVDLYFRLSTIIIKIPPLRERSGDVPLLVSNILAKLSIKFDKKLIGVTNSFMDRLKNNHWTGNVRELEQVITRHALIEDAPILEGKAFKHADKPAITQSYNENNHERAVRAMREAGGNKSKAANLLGISRKTLYVWIKEGDEQL</sequence>
<dbReference type="InterPro" id="IPR009215">
    <property type="entry name" value="TIM-br_IGPS-like"/>
</dbReference>
<evidence type="ECO:0000313" key="6">
    <source>
        <dbReference type="EMBL" id="RCH56060.1"/>
    </source>
</evidence>
<dbReference type="InterPro" id="IPR009057">
    <property type="entry name" value="Homeodomain-like_sf"/>
</dbReference>
<dbReference type="FunFam" id="3.40.50.300:FF:000006">
    <property type="entry name" value="DNA-binding transcriptional regulator NtrC"/>
    <property type="match status" value="1"/>
</dbReference>
<dbReference type="AlphaFoldDB" id="A0A367GS28"/>
<dbReference type="InterPro" id="IPR002197">
    <property type="entry name" value="HTH_Fis"/>
</dbReference>
<evidence type="ECO:0000256" key="2">
    <source>
        <dbReference type="ARBA" id="ARBA00022840"/>
    </source>
</evidence>
<evidence type="ECO:0000259" key="5">
    <source>
        <dbReference type="PROSITE" id="PS50045"/>
    </source>
</evidence>
<evidence type="ECO:0000256" key="3">
    <source>
        <dbReference type="ARBA" id="ARBA00023015"/>
    </source>
</evidence>
<dbReference type="PROSITE" id="PS50045">
    <property type="entry name" value="SIGMA54_INTERACT_4"/>
    <property type="match status" value="1"/>
</dbReference>
<dbReference type="SUPFAM" id="SSF51621">
    <property type="entry name" value="Phosphoenolpyruvate/pyruvate domain"/>
    <property type="match status" value="1"/>
</dbReference>
<dbReference type="InterPro" id="IPR013785">
    <property type="entry name" value="Aldolase_TIM"/>
</dbReference>
<dbReference type="Gene3D" id="1.10.10.60">
    <property type="entry name" value="Homeodomain-like"/>
    <property type="match status" value="1"/>
</dbReference>
<organism evidence="6 7">
    <name type="scientific">Mucilaginibacter hurinus</name>
    <dbReference type="NCBI Taxonomy" id="2201324"/>
    <lineage>
        <taxon>Bacteria</taxon>
        <taxon>Pseudomonadati</taxon>
        <taxon>Bacteroidota</taxon>
        <taxon>Sphingobacteriia</taxon>
        <taxon>Sphingobacteriales</taxon>
        <taxon>Sphingobacteriaceae</taxon>
        <taxon>Mucilaginibacter</taxon>
    </lineage>
</organism>
<feature type="domain" description="Sigma-54 factor interaction" evidence="5">
    <location>
        <begin position="285"/>
        <end position="514"/>
    </location>
</feature>
<dbReference type="GO" id="GO:0003824">
    <property type="term" value="F:catalytic activity"/>
    <property type="evidence" value="ECO:0007669"/>
    <property type="project" value="InterPro"/>
</dbReference>
<dbReference type="InterPro" id="IPR025943">
    <property type="entry name" value="Sigma_54_int_dom_ATP-bd_2"/>
</dbReference>
<dbReference type="SUPFAM" id="SSF52540">
    <property type="entry name" value="P-loop containing nucleoside triphosphate hydrolases"/>
    <property type="match status" value="1"/>
</dbReference>
<evidence type="ECO:0000256" key="1">
    <source>
        <dbReference type="ARBA" id="ARBA00022741"/>
    </source>
</evidence>
<dbReference type="CDD" id="cd00009">
    <property type="entry name" value="AAA"/>
    <property type="match status" value="1"/>
</dbReference>
<dbReference type="Pfam" id="PF00158">
    <property type="entry name" value="Sigma54_activat"/>
    <property type="match status" value="1"/>
</dbReference>
<dbReference type="SUPFAM" id="SSF46689">
    <property type="entry name" value="Homeodomain-like"/>
    <property type="match status" value="1"/>
</dbReference>
<keyword evidence="2" id="KW-0067">ATP-binding</keyword>
<comment type="caution">
    <text evidence="6">The sequence shown here is derived from an EMBL/GenBank/DDBJ whole genome shotgun (WGS) entry which is preliminary data.</text>
</comment>
<dbReference type="GO" id="GO:0043565">
    <property type="term" value="F:sequence-specific DNA binding"/>
    <property type="evidence" value="ECO:0007669"/>
    <property type="project" value="InterPro"/>
</dbReference>
<keyword evidence="4" id="KW-0804">Transcription</keyword>
<dbReference type="OrthoDB" id="9767722at2"/>
<dbReference type="PRINTS" id="PR01590">
    <property type="entry name" value="HTHFIS"/>
</dbReference>
<dbReference type="InterPro" id="IPR003593">
    <property type="entry name" value="AAA+_ATPase"/>
</dbReference>
<evidence type="ECO:0000256" key="4">
    <source>
        <dbReference type="ARBA" id="ARBA00023163"/>
    </source>
</evidence>
<accession>A0A367GS28</accession>
<dbReference type="SMART" id="SM00382">
    <property type="entry name" value="AAA"/>
    <property type="match status" value="1"/>
</dbReference>
<keyword evidence="7" id="KW-1185">Reference proteome</keyword>
<protein>
    <submittedName>
        <fullName evidence="6">Fis family transcriptional regulator</fullName>
    </submittedName>
</protein>
<dbReference type="Gene3D" id="3.40.50.300">
    <property type="entry name" value="P-loop containing nucleotide triphosphate hydrolases"/>
    <property type="match status" value="1"/>
</dbReference>
<dbReference type="Pfam" id="PF02954">
    <property type="entry name" value="HTH_8"/>
    <property type="match status" value="1"/>
</dbReference>
<dbReference type="Pfam" id="PF25601">
    <property type="entry name" value="AAA_lid_14"/>
    <property type="match status" value="1"/>
</dbReference>
<dbReference type="InterPro" id="IPR002078">
    <property type="entry name" value="Sigma_54_int"/>
</dbReference>
<dbReference type="Gene3D" id="3.20.20.70">
    <property type="entry name" value="Aldolase class I"/>
    <property type="match status" value="1"/>
</dbReference>
<evidence type="ECO:0000313" key="7">
    <source>
        <dbReference type="Proteomes" id="UP000253209"/>
    </source>
</evidence>
<dbReference type="InterPro" id="IPR015813">
    <property type="entry name" value="Pyrv/PenolPyrv_kinase-like_dom"/>
</dbReference>
<dbReference type="InterPro" id="IPR058031">
    <property type="entry name" value="AAA_lid_NorR"/>
</dbReference>
<dbReference type="RefSeq" id="WP_114004097.1">
    <property type="nucleotide sequence ID" value="NZ_QGDC01000002.1"/>
</dbReference>
<dbReference type="Gene3D" id="1.10.8.60">
    <property type="match status" value="1"/>
</dbReference>
<proteinExistence type="predicted"/>
<name>A0A367GS28_9SPHI</name>